<evidence type="ECO:0000256" key="1">
    <source>
        <dbReference type="SAM" id="MobiDB-lite"/>
    </source>
</evidence>
<dbReference type="Proteomes" id="UP000050761">
    <property type="component" value="Unassembled WGS sequence"/>
</dbReference>
<dbReference type="WBParaSite" id="HPBE_0000607501-mRNA-1">
    <property type="protein sequence ID" value="HPBE_0000607501-mRNA-1"/>
    <property type="gene ID" value="HPBE_0000607501"/>
</dbReference>
<keyword evidence="3" id="KW-1185">Reference proteome</keyword>
<dbReference type="EMBL" id="UZAH01025591">
    <property type="protein sequence ID" value="VDO66831.1"/>
    <property type="molecule type" value="Genomic_DNA"/>
</dbReference>
<reference evidence="2 3" key="1">
    <citation type="submission" date="2018-11" db="EMBL/GenBank/DDBJ databases">
        <authorList>
            <consortium name="Pathogen Informatics"/>
        </authorList>
    </citation>
    <scope>NUCLEOTIDE SEQUENCE [LARGE SCALE GENOMIC DNA]</scope>
</reference>
<name>A0A183FH63_HELPZ</name>
<sequence>MIIYLTLLYEDNGFNVRLIGVNVQRPYDDPGAECLPFHYYFSELAERNDNTSADPNSLSIQAKPNDPSLNGRLHRVRSAAASLTLRKASSYGLSTD</sequence>
<accession>A0A3P7WZJ9</accession>
<evidence type="ECO:0000313" key="3">
    <source>
        <dbReference type="Proteomes" id="UP000050761"/>
    </source>
</evidence>
<feature type="region of interest" description="Disordered" evidence="1">
    <location>
        <begin position="48"/>
        <end position="71"/>
    </location>
</feature>
<protein>
    <submittedName>
        <fullName evidence="2 4">Uncharacterized protein</fullName>
    </submittedName>
</protein>
<proteinExistence type="predicted"/>
<gene>
    <name evidence="2" type="ORF">HPBE_LOCUS6076</name>
</gene>
<dbReference type="AlphaFoldDB" id="A0A183FH63"/>
<feature type="compositionally biased region" description="Polar residues" evidence="1">
    <location>
        <begin position="50"/>
        <end position="62"/>
    </location>
</feature>
<accession>A0A183FH63</accession>
<organism evidence="3 4">
    <name type="scientific">Heligmosomoides polygyrus</name>
    <name type="common">Parasitic roundworm</name>
    <dbReference type="NCBI Taxonomy" id="6339"/>
    <lineage>
        <taxon>Eukaryota</taxon>
        <taxon>Metazoa</taxon>
        <taxon>Ecdysozoa</taxon>
        <taxon>Nematoda</taxon>
        <taxon>Chromadorea</taxon>
        <taxon>Rhabditida</taxon>
        <taxon>Rhabditina</taxon>
        <taxon>Rhabditomorpha</taxon>
        <taxon>Strongyloidea</taxon>
        <taxon>Heligmosomidae</taxon>
        <taxon>Heligmosomoides</taxon>
    </lineage>
</organism>
<evidence type="ECO:0000313" key="2">
    <source>
        <dbReference type="EMBL" id="VDO66831.1"/>
    </source>
</evidence>
<reference evidence="4" key="2">
    <citation type="submission" date="2019-09" db="UniProtKB">
        <authorList>
            <consortium name="WormBaseParasite"/>
        </authorList>
    </citation>
    <scope>IDENTIFICATION</scope>
</reference>
<evidence type="ECO:0000313" key="4">
    <source>
        <dbReference type="WBParaSite" id="HPBE_0000607501-mRNA-1"/>
    </source>
</evidence>